<evidence type="ECO:0000313" key="2">
    <source>
        <dbReference type="EMBL" id="KAF1837698.1"/>
    </source>
</evidence>
<feature type="compositionally biased region" description="Acidic residues" evidence="1">
    <location>
        <begin position="274"/>
        <end position="291"/>
    </location>
</feature>
<feature type="region of interest" description="Disordered" evidence="1">
    <location>
        <begin position="1"/>
        <end position="29"/>
    </location>
</feature>
<dbReference type="Proteomes" id="UP000800040">
    <property type="component" value="Unassembled WGS sequence"/>
</dbReference>
<feature type="compositionally biased region" description="Polar residues" evidence="1">
    <location>
        <begin position="167"/>
        <end position="182"/>
    </location>
</feature>
<reference evidence="2" key="1">
    <citation type="submission" date="2020-01" db="EMBL/GenBank/DDBJ databases">
        <authorList>
            <consortium name="DOE Joint Genome Institute"/>
            <person name="Haridas S."/>
            <person name="Albert R."/>
            <person name="Binder M."/>
            <person name="Bloem J."/>
            <person name="Labutti K."/>
            <person name="Salamov A."/>
            <person name="Andreopoulos B."/>
            <person name="Baker S.E."/>
            <person name="Barry K."/>
            <person name="Bills G."/>
            <person name="Bluhm B.H."/>
            <person name="Cannon C."/>
            <person name="Castanera R."/>
            <person name="Culley D.E."/>
            <person name="Daum C."/>
            <person name="Ezra D."/>
            <person name="Gonzalez J.B."/>
            <person name="Henrissat B."/>
            <person name="Kuo A."/>
            <person name="Liang C."/>
            <person name="Lipzen A."/>
            <person name="Lutzoni F."/>
            <person name="Magnuson J."/>
            <person name="Mondo S."/>
            <person name="Nolan M."/>
            <person name="Ohm R."/>
            <person name="Pangilinan J."/>
            <person name="Park H.-J."/>
            <person name="Ramirez L."/>
            <person name="Alfaro M."/>
            <person name="Sun H."/>
            <person name="Tritt A."/>
            <person name="Yoshinaga Y."/>
            <person name="Zwiers L.-H."/>
            <person name="Turgeon B.G."/>
            <person name="Goodwin S.B."/>
            <person name="Spatafora J.W."/>
            <person name="Crous P.W."/>
            <person name="Grigoriev I.V."/>
        </authorList>
    </citation>
    <scope>NUCLEOTIDE SEQUENCE</scope>
    <source>
        <strain evidence="2">P77</strain>
    </source>
</reference>
<dbReference type="AlphaFoldDB" id="A0A6A5KKQ9"/>
<keyword evidence="3" id="KW-1185">Reference proteome</keyword>
<evidence type="ECO:0000313" key="3">
    <source>
        <dbReference type="Proteomes" id="UP000800040"/>
    </source>
</evidence>
<feature type="compositionally biased region" description="Acidic residues" evidence="1">
    <location>
        <begin position="127"/>
        <end position="144"/>
    </location>
</feature>
<proteinExistence type="predicted"/>
<feature type="compositionally biased region" description="Basic and acidic residues" evidence="1">
    <location>
        <begin position="205"/>
        <end position="222"/>
    </location>
</feature>
<organism evidence="2 3">
    <name type="scientific">Decorospora gaudefroyi</name>
    <dbReference type="NCBI Taxonomy" id="184978"/>
    <lineage>
        <taxon>Eukaryota</taxon>
        <taxon>Fungi</taxon>
        <taxon>Dikarya</taxon>
        <taxon>Ascomycota</taxon>
        <taxon>Pezizomycotina</taxon>
        <taxon>Dothideomycetes</taxon>
        <taxon>Pleosporomycetidae</taxon>
        <taxon>Pleosporales</taxon>
        <taxon>Pleosporineae</taxon>
        <taxon>Pleosporaceae</taxon>
        <taxon>Decorospora</taxon>
    </lineage>
</organism>
<gene>
    <name evidence="2" type="ORF">BDW02DRAFT_595362</name>
</gene>
<sequence length="303" mass="32741">MSNNQQQQPEPEREPQPNPHPKHGTMLGIANRGNTTRVYYSYNPDEDPNIEAIPPLNATNGAQSNARTYSTRTIENNPYTTSPNTSSYCAGAAFANTIIFPAHDVFSVGRTCGRKRWVGAEIKDGDGDGDEDSGSEYSSDDGDTGDERDGDVYRNTNKSPTHHQNRNPDQATSKTNTTTTPDQPIPALEVYNKRKAPAIDATEPESSRKKLHRDAGLLRCEEEVFGPKGDGSSEASSYTVGRRGSLGSGVESQASSYTVGRRGSLGSGFGVEDRDADGEEEEEEDSDDEGDAFASSYREGSGK</sequence>
<name>A0A6A5KKQ9_9PLEO</name>
<protein>
    <submittedName>
        <fullName evidence="2">Uncharacterized protein</fullName>
    </submittedName>
</protein>
<accession>A0A6A5KKQ9</accession>
<feature type="region of interest" description="Disordered" evidence="1">
    <location>
        <begin position="120"/>
        <end position="303"/>
    </location>
</feature>
<dbReference type="EMBL" id="ML975259">
    <property type="protein sequence ID" value="KAF1837698.1"/>
    <property type="molecule type" value="Genomic_DNA"/>
</dbReference>
<evidence type="ECO:0000256" key="1">
    <source>
        <dbReference type="SAM" id="MobiDB-lite"/>
    </source>
</evidence>